<dbReference type="EMBL" id="JWTA01000015">
    <property type="protein sequence ID" value="KIC61739.1"/>
    <property type="molecule type" value="Genomic_DNA"/>
</dbReference>
<keyword evidence="3" id="KW-1185">Reference proteome</keyword>
<keyword evidence="1" id="KW-1133">Transmembrane helix</keyword>
<keyword evidence="1" id="KW-0472">Membrane</keyword>
<evidence type="ECO:0000313" key="2">
    <source>
        <dbReference type="EMBL" id="KIC61739.1"/>
    </source>
</evidence>
<dbReference type="STRING" id="363331.RM51_15210"/>
<protein>
    <submittedName>
        <fullName evidence="2">Uncharacterized protein</fullName>
    </submittedName>
</protein>
<evidence type="ECO:0000256" key="1">
    <source>
        <dbReference type="SAM" id="Phobius"/>
    </source>
</evidence>
<feature type="transmembrane region" description="Helical" evidence="1">
    <location>
        <begin position="14"/>
        <end position="33"/>
    </location>
</feature>
<dbReference type="OrthoDB" id="1257385at2"/>
<evidence type="ECO:0000313" key="3">
    <source>
        <dbReference type="Proteomes" id="UP000031167"/>
    </source>
</evidence>
<name>A0A0B4CKI9_9FLAO</name>
<comment type="caution">
    <text evidence="2">The sequence shown here is derived from an EMBL/GenBank/DDBJ whole genome shotgun (WGS) entry which is preliminary data.</text>
</comment>
<dbReference type="AlphaFoldDB" id="A0A0B4CKI9"/>
<organism evidence="2 3">
    <name type="scientific">Chryseobacterium taiwanense</name>
    <dbReference type="NCBI Taxonomy" id="363331"/>
    <lineage>
        <taxon>Bacteria</taxon>
        <taxon>Pseudomonadati</taxon>
        <taxon>Bacteroidota</taxon>
        <taxon>Flavobacteriia</taxon>
        <taxon>Flavobacteriales</taxon>
        <taxon>Weeksellaceae</taxon>
        <taxon>Chryseobacterium group</taxon>
        <taxon>Chryseobacterium</taxon>
    </lineage>
</organism>
<dbReference type="Proteomes" id="UP000031167">
    <property type="component" value="Unassembled WGS sequence"/>
</dbReference>
<dbReference type="RefSeq" id="WP_039371443.1">
    <property type="nucleotide sequence ID" value="NZ_JWTA01000015.1"/>
</dbReference>
<proteinExistence type="predicted"/>
<keyword evidence="1" id="KW-0812">Transmembrane</keyword>
<accession>A0A0B4CKI9</accession>
<feature type="transmembrane region" description="Helical" evidence="1">
    <location>
        <begin position="45"/>
        <end position="62"/>
    </location>
</feature>
<reference evidence="2 3" key="1">
    <citation type="submission" date="2014-12" db="EMBL/GenBank/DDBJ databases">
        <title>Genome sequencing of Chryseobacterium taiwanense TPW19.</title>
        <authorList>
            <person name="Tan P.W."/>
            <person name="Chan K.-G."/>
        </authorList>
    </citation>
    <scope>NUCLEOTIDE SEQUENCE [LARGE SCALE GENOMIC DNA]</scope>
    <source>
        <strain evidence="2 3">TPW19</strain>
    </source>
</reference>
<gene>
    <name evidence="2" type="ORF">RM51_15210</name>
</gene>
<sequence>MKRPVKLIIKGVDVLPYVFAVLIIGGYIVLLLAKKGFIHVKRIELLAAVCCGFFLLAIINYFKRIHPPKGISFDALKSTADIRTPNFRYKNSTNSGNTITYIKFYFSEDTAYLYMRSLLKIYEGPISIKSKDSESFHITNFTRINDYEIRFGIESFNGITSYNVLMVNLSEKDLNLLKENFGKMGYELK</sequence>